<evidence type="ECO:0000256" key="1">
    <source>
        <dbReference type="ARBA" id="ARBA00001794"/>
    </source>
</evidence>
<comment type="caution">
    <text evidence="11">The sequence shown here is derived from an EMBL/GenBank/DDBJ whole genome shotgun (WGS) entry which is preliminary data.</text>
</comment>
<comment type="function">
    <text evidence="4">Catalyzes the dehydration of D-mannonate.</text>
</comment>
<evidence type="ECO:0000256" key="8">
    <source>
        <dbReference type="ARBA" id="ARBA00023004"/>
    </source>
</evidence>
<evidence type="ECO:0000256" key="2">
    <source>
        <dbReference type="ARBA" id="ARBA00001936"/>
    </source>
</evidence>
<dbReference type="InterPro" id="IPR004628">
    <property type="entry name" value="Man_deHydtase"/>
</dbReference>
<dbReference type="GO" id="GO:0030145">
    <property type="term" value="F:manganese ion binding"/>
    <property type="evidence" value="ECO:0007669"/>
    <property type="project" value="TreeGrafter"/>
</dbReference>
<protein>
    <recommendedName>
        <fullName evidence="7">mannonate dehydratase</fullName>
        <ecNumber evidence="7">4.2.1.8</ecNumber>
    </recommendedName>
</protein>
<evidence type="ECO:0000313" key="12">
    <source>
        <dbReference type="Proteomes" id="UP000753256"/>
    </source>
</evidence>
<dbReference type="EMBL" id="DYUZ01000007">
    <property type="protein sequence ID" value="HJG36546.1"/>
    <property type="molecule type" value="Genomic_DNA"/>
</dbReference>
<keyword evidence="8" id="KW-0408">Iron</keyword>
<comment type="catalytic activity">
    <reaction evidence="1">
        <text>D-mannonate = 2-dehydro-3-deoxy-D-gluconate + H2O</text>
        <dbReference type="Rhea" id="RHEA:20097"/>
        <dbReference type="ChEBI" id="CHEBI:15377"/>
        <dbReference type="ChEBI" id="CHEBI:17767"/>
        <dbReference type="ChEBI" id="CHEBI:57990"/>
        <dbReference type="EC" id="4.2.1.8"/>
    </reaction>
</comment>
<dbReference type="GO" id="GO:0042840">
    <property type="term" value="P:D-glucuronate catabolic process"/>
    <property type="evidence" value="ECO:0007669"/>
    <property type="project" value="TreeGrafter"/>
</dbReference>
<reference evidence="11" key="1">
    <citation type="journal article" date="2021" name="PeerJ">
        <title>Extensive microbial diversity within the chicken gut microbiome revealed by metagenomics and culture.</title>
        <authorList>
            <person name="Gilroy R."/>
            <person name="Ravi A."/>
            <person name="Getino M."/>
            <person name="Pursley I."/>
            <person name="Horton D.L."/>
            <person name="Alikhan N.F."/>
            <person name="Baker D."/>
            <person name="Gharbi K."/>
            <person name="Hall N."/>
            <person name="Watson M."/>
            <person name="Adriaenssens E.M."/>
            <person name="Foster-Nyarko E."/>
            <person name="Jarju S."/>
            <person name="Secka A."/>
            <person name="Antonio M."/>
            <person name="Oren A."/>
            <person name="Chaudhuri R.R."/>
            <person name="La Ragione R."/>
            <person name="Hildebrand F."/>
            <person name="Pallen M.J."/>
        </authorList>
    </citation>
    <scope>NUCLEOTIDE SEQUENCE</scope>
    <source>
        <strain evidence="11">ChiHjej13B12-9602</strain>
    </source>
</reference>
<evidence type="ECO:0000256" key="9">
    <source>
        <dbReference type="ARBA" id="ARBA00023211"/>
    </source>
</evidence>
<dbReference type="RefSeq" id="WP_273188769.1">
    <property type="nucleotide sequence ID" value="NZ_DYUZ01000007.1"/>
</dbReference>
<dbReference type="GO" id="GO:0008198">
    <property type="term" value="F:ferrous iron binding"/>
    <property type="evidence" value="ECO:0007669"/>
    <property type="project" value="TreeGrafter"/>
</dbReference>
<proteinExistence type="inferred from homology"/>
<dbReference type="Gene3D" id="3.20.20.150">
    <property type="entry name" value="Divalent-metal-dependent TIM barrel enzymes"/>
    <property type="match status" value="1"/>
</dbReference>
<keyword evidence="9" id="KW-0464">Manganese</keyword>
<evidence type="ECO:0000256" key="3">
    <source>
        <dbReference type="ARBA" id="ARBA00001954"/>
    </source>
</evidence>
<name>A0A921IS52_9ACTN</name>
<reference evidence="11" key="2">
    <citation type="submission" date="2021-09" db="EMBL/GenBank/DDBJ databases">
        <authorList>
            <person name="Gilroy R."/>
        </authorList>
    </citation>
    <scope>NUCLEOTIDE SEQUENCE</scope>
    <source>
        <strain evidence="11">ChiHjej13B12-9602</strain>
    </source>
</reference>
<evidence type="ECO:0000256" key="6">
    <source>
        <dbReference type="ARBA" id="ARBA00007389"/>
    </source>
</evidence>
<evidence type="ECO:0000256" key="10">
    <source>
        <dbReference type="ARBA" id="ARBA00023239"/>
    </source>
</evidence>
<evidence type="ECO:0000256" key="4">
    <source>
        <dbReference type="ARBA" id="ARBA00002713"/>
    </source>
</evidence>
<dbReference type="Pfam" id="PF03786">
    <property type="entry name" value="UxuA"/>
    <property type="match status" value="1"/>
</dbReference>
<sequence>MMQVEMPIGSNITDEEMQMVREMGVHWLAVNFLPEDATDEGVTKLQERAARYDLEISNGGAIGVYKNTSIILGRDDRDAAMERYNEFTRILGAHGIKGGYIAWQPNGILRTKVDVGEHTRGGITMIADMDEIDARPILNDRVYGEQEIWDNFEWFLERALPVCEEADVKISLHPNDPPAPSLGGAYSLIWRSDDYRRAFKMASDSPYLGMKLCTGCWLEGGETFGNLMDDIAEFAPQGKIHVVHFRNVSGTMPYFEEVLAEDGYADMFAIAKQLVKYGFDGTIDVDHVYRNPEWAKDAPSLAGGSVWSAGYATGYMKGLIDAAYKTQEGGC</sequence>
<dbReference type="InterPro" id="IPR036237">
    <property type="entry name" value="Xyl_isomerase-like_sf"/>
</dbReference>
<comment type="similarity">
    <text evidence="6">Belongs to the mannonate dehydratase family.</text>
</comment>
<dbReference type="GO" id="GO:0008927">
    <property type="term" value="F:mannonate dehydratase activity"/>
    <property type="evidence" value="ECO:0007669"/>
    <property type="project" value="UniProtKB-EC"/>
</dbReference>
<accession>A0A921IS52</accession>
<comment type="cofactor">
    <cofactor evidence="2">
        <name>Mn(2+)</name>
        <dbReference type="ChEBI" id="CHEBI:29035"/>
    </cofactor>
</comment>
<evidence type="ECO:0000256" key="7">
    <source>
        <dbReference type="ARBA" id="ARBA00012927"/>
    </source>
</evidence>
<dbReference type="AlphaFoldDB" id="A0A921IS52"/>
<dbReference type="PANTHER" id="PTHR30387">
    <property type="entry name" value="MANNONATE DEHYDRATASE"/>
    <property type="match status" value="1"/>
</dbReference>
<dbReference type="PANTHER" id="PTHR30387:SF2">
    <property type="entry name" value="MANNONATE DEHYDRATASE"/>
    <property type="match status" value="1"/>
</dbReference>
<comment type="cofactor">
    <cofactor evidence="3">
        <name>Fe(2+)</name>
        <dbReference type="ChEBI" id="CHEBI:29033"/>
    </cofactor>
</comment>
<evidence type="ECO:0000256" key="5">
    <source>
        <dbReference type="ARBA" id="ARBA00004892"/>
    </source>
</evidence>
<dbReference type="Proteomes" id="UP000753256">
    <property type="component" value="Unassembled WGS sequence"/>
</dbReference>
<dbReference type="SUPFAM" id="SSF51658">
    <property type="entry name" value="Xylose isomerase-like"/>
    <property type="match status" value="1"/>
</dbReference>
<comment type="pathway">
    <text evidence="5">Carbohydrate metabolism; pentose and glucuronate interconversion.</text>
</comment>
<gene>
    <name evidence="11" type="ORF">K8V70_01595</name>
</gene>
<dbReference type="EC" id="4.2.1.8" evidence="7"/>
<keyword evidence="10 11" id="KW-0456">Lyase</keyword>
<organism evidence="11 12">
    <name type="scientific">Enorma phocaeensis</name>
    <dbReference type="NCBI Taxonomy" id="1871019"/>
    <lineage>
        <taxon>Bacteria</taxon>
        <taxon>Bacillati</taxon>
        <taxon>Actinomycetota</taxon>
        <taxon>Coriobacteriia</taxon>
        <taxon>Coriobacteriales</taxon>
        <taxon>Coriobacteriaceae</taxon>
        <taxon>Enorma</taxon>
    </lineage>
</organism>
<evidence type="ECO:0000313" key="11">
    <source>
        <dbReference type="EMBL" id="HJG36546.1"/>
    </source>
</evidence>